<dbReference type="Gene3D" id="2.60.260.20">
    <property type="entry name" value="Urease metallochaperone UreE, N-terminal domain"/>
    <property type="match status" value="2"/>
</dbReference>
<feature type="domain" description="J" evidence="2">
    <location>
        <begin position="4"/>
        <end position="68"/>
    </location>
</feature>
<dbReference type="GO" id="GO:0006457">
    <property type="term" value="P:protein folding"/>
    <property type="evidence" value="ECO:0007669"/>
    <property type="project" value="InterPro"/>
</dbReference>
<proteinExistence type="predicted"/>
<dbReference type="InterPro" id="IPR008971">
    <property type="entry name" value="HSP40/DnaJ_pept-bd"/>
</dbReference>
<dbReference type="CDD" id="cd06257">
    <property type="entry name" value="DnaJ"/>
    <property type="match status" value="1"/>
</dbReference>
<comment type="caution">
    <text evidence="3">The sequence shown here is derived from an EMBL/GenBank/DDBJ whole genome shotgun (WGS) entry which is preliminary data.</text>
</comment>
<name>A0AAE1QP54_9SOLA</name>
<gene>
    <name evidence="3" type="ORF">RND71_043290</name>
</gene>
<dbReference type="PRINTS" id="PR00625">
    <property type="entry name" value="JDOMAIN"/>
</dbReference>
<dbReference type="Pfam" id="PF00226">
    <property type="entry name" value="DnaJ"/>
    <property type="match status" value="1"/>
</dbReference>
<dbReference type="InterPro" id="IPR002939">
    <property type="entry name" value="DnaJ_C"/>
</dbReference>
<dbReference type="InterPro" id="IPR018253">
    <property type="entry name" value="DnaJ_domain_CS"/>
</dbReference>
<dbReference type="EMBL" id="JAVYJV010000048">
    <property type="protein sequence ID" value="KAK4337191.1"/>
    <property type="molecule type" value="Genomic_DNA"/>
</dbReference>
<dbReference type="FunFam" id="2.60.260.20:FF:000006">
    <property type="entry name" value="DnaJ subfamily B member 13"/>
    <property type="match status" value="1"/>
</dbReference>
<evidence type="ECO:0000313" key="4">
    <source>
        <dbReference type="Proteomes" id="UP001291623"/>
    </source>
</evidence>
<dbReference type="SUPFAM" id="SSF46565">
    <property type="entry name" value="Chaperone J-domain"/>
    <property type="match status" value="1"/>
</dbReference>
<dbReference type="InterPro" id="IPR001623">
    <property type="entry name" value="DnaJ_domain"/>
</dbReference>
<dbReference type="PANTHER" id="PTHR24078:SF553">
    <property type="entry name" value="DNAJ HOMOLOG SUBFAMILY B MEMBER 5"/>
    <property type="match status" value="1"/>
</dbReference>
<reference evidence="3" key="1">
    <citation type="submission" date="2023-12" db="EMBL/GenBank/DDBJ databases">
        <title>Genome assembly of Anisodus tanguticus.</title>
        <authorList>
            <person name="Wang Y.-J."/>
        </authorList>
    </citation>
    <scope>NUCLEOTIDE SEQUENCE</scope>
    <source>
        <strain evidence="3">KB-2021</strain>
        <tissue evidence="3">Leaf</tissue>
    </source>
</reference>
<dbReference type="Gene3D" id="1.10.287.110">
    <property type="entry name" value="DnaJ domain"/>
    <property type="match status" value="1"/>
</dbReference>
<dbReference type="Proteomes" id="UP001291623">
    <property type="component" value="Unassembled WGS sequence"/>
</dbReference>
<evidence type="ECO:0000256" key="1">
    <source>
        <dbReference type="ARBA" id="ARBA00023186"/>
    </source>
</evidence>
<accession>A0AAE1QP54</accession>
<evidence type="ECO:0000259" key="2">
    <source>
        <dbReference type="PROSITE" id="PS50076"/>
    </source>
</evidence>
<dbReference type="CDD" id="cd10747">
    <property type="entry name" value="DnaJ_C"/>
    <property type="match status" value="1"/>
</dbReference>
<dbReference type="GO" id="GO:0051082">
    <property type="term" value="F:unfolded protein binding"/>
    <property type="evidence" value="ECO:0007669"/>
    <property type="project" value="InterPro"/>
</dbReference>
<sequence>MAKDFYKTLGISKNATLDDIKKAYKKLALKYHPDKNKSPGADEKFKEVAEAYEILSDPDKRSKYDQLGEEGLKQSFFPGEAGAKFGNGQNFTYRYTTGDPFSTFATFFGNSDPFSTLFGNNGDYDSDENMGGFPFKGFNSMNKFNTKPSVNNKKAMKQDPPIEKTIEVSLEEILKGSTRKMKIFRNVYDPTTKTTRKEEKIMQINIKPGWKAGTKITYNNEGDRRPDSIPADVIFTIKDKPHPLFKREGEDIVYTANISLKSALCGTNIVVKNLEGKLFDLKLQQVTPSTIKRIPGEGLPYVKDPSKRGDLLVKFNIKFPENLSKSVIDTLRNCLPN</sequence>
<evidence type="ECO:0000313" key="3">
    <source>
        <dbReference type="EMBL" id="KAK4337191.1"/>
    </source>
</evidence>
<dbReference type="Pfam" id="PF01556">
    <property type="entry name" value="DnaJ_C"/>
    <property type="match status" value="1"/>
</dbReference>
<dbReference type="GO" id="GO:0005829">
    <property type="term" value="C:cytosol"/>
    <property type="evidence" value="ECO:0007669"/>
    <property type="project" value="TreeGrafter"/>
</dbReference>
<dbReference type="PANTHER" id="PTHR24078">
    <property type="entry name" value="DNAJ HOMOLOG SUBFAMILY C MEMBER"/>
    <property type="match status" value="1"/>
</dbReference>
<organism evidence="3 4">
    <name type="scientific">Anisodus tanguticus</name>
    <dbReference type="NCBI Taxonomy" id="243964"/>
    <lineage>
        <taxon>Eukaryota</taxon>
        <taxon>Viridiplantae</taxon>
        <taxon>Streptophyta</taxon>
        <taxon>Embryophyta</taxon>
        <taxon>Tracheophyta</taxon>
        <taxon>Spermatophyta</taxon>
        <taxon>Magnoliopsida</taxon>
        <taxon>eudicotyledons</taxon>
        <taxon>Gunneridae</taxon>
        <taxon>Pentapetalae</taxon>
        <taxon>asterids</taxon>
        <taxon>lamiids</taxon>
        <taxon>Solanales</taxon>
        <taxon>Solanaceae</taxon>
        <taxon>Solanoideae</taxon>
        <taxon>Hyoscyameae</taxon>
        <taxon>Anisodus</taxon>
    </lineage>
</organism>
<dbReference type="PROSITE" id="PS50076">
    <property type="entry name" value="DNAJ_2"/>
    <property type="match status" value="1"/>
</dbReference>
<keyword evidence="4" id="KW-1185">Reference proteome</keyword>
<dbReference type="SUPFAM" id="SSF49493">
    <property type="entry name" value="HSP40/DnaJ peptide-binding domain"/>
    <property type="match status" value="2"/>
</dbReference>
<dbReference type="SMART" id="SM00271">
    <property type="entry name" value="DnaJ"/>
    <property type="match status" value="1"/>
</dbReference>
<protein>
    <recommendedName>
        <fullName evidence="2">J domain-containing protein</fullName>
    </recommendedName>
</protein>
<dbReference type="GO" id="GO:0051087">
    <property type="term" value="F:protein-folding chaperone binding"/>
    <property type="evidence" value="ECO:0007669"/>
    <property type="project" value="TreeGrafter"/>
</dbReference>
<keyword evidence="1" id="KW-0143">Chaperone</keyword>
<dbReference type="FunFam" id="2.60.260.20:FF:000002">
    <property type="entry name" value="Dnaj homolog subfamily b member"/>
    <property type="match status" value="1"/>
</dbReference>
<dbReference type="PROSITE" id="PS00636">
    <property type="entry name" value="DNAJ_1"/>
    <property type="match status" value="1"/>
</dbReference>
<dbReference type="InterPro" id="IPR051339">
    <property type="entry name" value="DnaJ_subfamily_B"/>
</dbReference>
<dbReference type="InterPro" id="IPR036869">
    <property type="entry name" value="J_dom_sf"/>
</dbReference>
<dbReference type="AlphaFoldDB" id="A0AAE1QP54"/>